<keyword evidence="1" id="KW-0479">Metal-binding</keyword>
<dbReference type="AlphaFoldDB" id="B6FYS2"/>
<keyword evidence="2" id="KW-0378">Hydrolase</keyword>
<gene>
    <name evidence="4" type="ORF">CLOHIR_01026</name>
</gene>
<evidence type="ECO:0000313" key="5">
    <source>
        <dbReference type="Proteomes" id="UP000003178"/>
    </source>
</evidence>
<dbReference type="HOGENOM" id="CLU_416611_0_0_9"/>
<proteinExistence type="predicted"/>
<dbReference type="InterPro" id="IPR014905">
    <property type="entry name" value="HIRAN"/>
</dbReference>
<dbReference type="Proteomes" id="UP000003178">
    <property type="component" value="Unassembled WGS sequence"/>
</dbReference>
<dbReference type="OrthoDB" id="1650885at2"/>
<dbReference type="EMBL" id="ABWP01000045">
    <property type="protein sequence ID" value="EEA85303.1"/>
    <property type="molecule type" value="Genomic_DNA"/>
</dbReference>
<dbReference type="GO" id="GO:0008270">
    <property type="term" value="F:zinc ion binding"/>
    <property type="evidence" value="ECO:0007669"/>
    <property type="project" value="InterPro"/>
</dbReference>
<dbReference type="Pfam" id="PF08797">
    <property type="entry name" value="HIRAN"/>
    <property type="match status" value="1"/>
</dbReference>
<accession>B6FYS2</accession>
<reference evidence="4 5" key="2">
    <citation type="submission" date="2008-10" db="EMBL/GenBank/DDBJ databases">
        <title>Draft genome sequence of Clostridium hiranonis (DSM 13275).</title>
        <authorList>
            <person name="Sudarsanam P."/>
            <person name="Ley R."/>
            <person name="Guruge J."/>
            <person name="Turnbaugh P.J."/>
            <person name="Mahowald M."/>
            <person name="Liep D."/>
            <person name="Gordon J."/>
        </authorList>
    </citation>
    <scope>NUCLEOTIDE SEQUENCE [LARGE SCALE GENOMIC DNA]</scope>
    <source>
        <strain evidence="4 5">DSM 13275</strain>
    </source>
</reference>
<comment type="caution">
    <text evidence="4">The sequence shown here is derived from an EMBL/GenBank/DDBJ whole genome shotgun (WGS) entry which is preliminary data.</text>
</comment>
<evidence type="ECO:0000256" key="2">
    <source>
        <dbReference type="ARBA" id="ARBA00022801"/>
    </source>
</evidence>
<dbReference type="STRING" id="500633.CLOHIR_01026"/>
<keyword evidence="5" id="KW-1185">Reference proteome</keyword>
<name>B6FYS2_PEPHT</name>
<dbReference type="GO" id="GO:0003676">
    <property type="term" value="F:nucleic acid binding"/>
    <property type="evidence" value="ECO:0007669"/>
    <property type="project" value="InterPro"/>
</dbReference>
<organism evidence="4 5">
    <name type="scientific">Peptacetobacter hiranonis (strain DSM 13275 / JCM 10541 / KCTC 15199 / TO-931)</name>
    <name type="common">Clostridium hiranonis</name>
    <dbReference type="NCBI Taxonomy" id="500633"/>
    <lineage>
        <taxon>Bacteria</taxon>
        <taxon>Bacillati</taxon>
        <taxon>Bacillota</taxon>
        <taxon>Clostridia</taxon>
        <taxon>Peptostreptococcales</taxon>
        <taxon>Peptostreptococcaceae</taxon>
        <taxon>Peptacetobacter</taxon>
    </lineage>
</organism>
<reference evidence="4 5" key="1">
    <citation type="submission" date="2008-09" db="EMBL/GenBank/DDBJ databases">
        <authorList>
            <person name="Fulton L."/>
            <person name="Clifton S."/>
            <person name="Fulton B."/>
            <person name="Xu J."/>
            <person name="Minx P."/>
            <person name="Pepin K.H."/>
            <person name="Johnson M."/>
            <person name="Thiruvilangam P."/>
            <person name="Bhonagiri V."/>
            <person name="Nash W.E."/>
            <person name="Mardis E.R."/>
            <person name="Wilson R.K."/>
        </authorList>
    </citation>
    <scope>NUCLEOTIDE SEQUENCE [LARGE SCALE GENOMIC DNA]</scope>
    <source>
        <strain evidence="4 5">DSM 13275</strain>
    </source>
</reference>
<sequence length="621" mass="72109">MPGISIYESLKNVAEYIDCSENVEFEYRYKYNFLPDVEKRNFRNIVLKSLIEMYNGDRENIRFPETEYPVASYVSSFVNSVRGIVSEGIIPVEWVEDFTKNTILNSEDKKEVQVALALGEYFLADNLVNEVGKVFSKSGNYIFYDIGVIKRMKNYNTFLFELIKNTDGVIKLYAAEYIEEIDISITNYMFNEGYKDKYYPEFMVGLVMNTFNRTAYLRRDGITDDEVNNFCKLFAETFKVSGPEIFRGEIDFLDTLLYKIENQGKSIEALYSIIAIAEIILSDDSVEVDEEELIDGIRALAGQQRFKDAVKEAFKDASFEFSSLAIMAEEAGVDINFNMVKAYLDKNKYDLSIYKELLKKESSANRVELVNYVEENLDFSDIVGNMEGISLREERELNEKEKIFGLVLVELSKIYPVGRELLKLGMEANSTRIRKVTAKVLLRLKKQLPDKFVDYVASRFSMEIIPEVKKAYEKIINRNVDKKLEKVSTDDIRVEKNPKDIYILESYIAGLAYKDREMLERELREDARLYMKRDYSNLHDIKAVKIVSKSGYVLGFLPKKDNEIISRLMDAGKYFYCIIDKVDMERLHADIEVYLSYKDVMKEVSQIAKAIISDPRDKRFN</sequence>
<dbReference type="RefSeq" id="WP_006439943.1">
    <property type="nucleotide sequence ID" value="NZ_DS995356.1"/>
</dbReference>
<evidence type="ECO:0000259" key="3">
    <source>
        <dbReference type="SMART" id="SM00910"/>
    </source>
</evidence>
<evidence type="ECO:0000256" key="1">
    <source>
        <dbReference type="ARBA" id="ARBA00022723"/>
    </source>
</evidence>
<dbReference type="GO" id="GO:0016818">
    <property type="term" value="F:hydrolase activity, acting on acid anhydrides, in phosphorus-containing anhydrides"/>
    <property type="evidence" value="ECO:0007669"/>
    <property type="project" value="InterPro"/>
</dbReference>
<evidence type="ECO:0000313" key="4">
    <source>
        <dbReference type="EMBL" id="EEA85303.1"/>
    </source>
</evidence>
<feature type="domain" description="HIRAN" evidence="3">
    <location>
        <begin position="501"/>
        <end position="601"/>
    </location>
</feature>
<dbReference type="eggNOG" id="ENOG5032I71">
    <property type="taxonomic scope" value="Bacteria"/>
</dbReference>
<dbReference type="Gene3D" id="3.30.70.2330">
    <property type="match status" value="1"/>
</dbReference>
<protein>
    <submittedName>
        <fullName evidence="4">HIRAN domain protein</fullName>
    </submittedName>
</protein>
<dbReference type="SMART" id="SM00910">
    <property type="entry name" value="HIRAN"/>
    <property type="match status" value="1"/>
</dbReference>